<sequence length="268" mass="30857">MTQQLSLFDFGETQPAGNEDAIITPGMPLTETVAGEVVSREDKELQEADKPAALNFTFTLFVAEPIATPIENLPQQEEAVIEEEADMISFEKEEEIAGMNFQPEEVGGTDVVEDVFEEEAAMETTSFKPGEKITTVRKRGRKSFKEIDTEADLISVPDDEDLFKKQYYSITEVARWFRVNNSLLRFWENEFPVLKPRKNRKGDRLFRPEDIKNLQVIYYLLRQRKFTIDGARKYLKTNKENVEANLKIIQSLNKFKGFLLEIKANLDN</sequence>
<name>A0AAE3IM59_9BACT</name>
<dbReference type="InterPro" id="IPR000551">
    <property type="entry name" value="MerR-type_HTH_dom"/>
</dbReference>
<evidence type="ECO:0000313" key="2">
    <source>
        <dbReference type="EMBL" id="MCU7693575.1"/>
    </source>
</evidence>
<dbReference type="SUPFAM" id="SSF46955">
    <property type="entry name" value="Putative DNA-binding domain"/>
    <property type="match status" value="1"/>
</dbReference>
<reference evidence="2" key="1">
    <citation type="submission" date="2022-10" db="EMBL/GenBank/DDBJ databases">
        <authorList>
            <person name="Kim H.S."/>
            <person name="Kim J.-S."/>
            <person name="Suh M.K."/>
            <person name="Eom M.K."/>
            <person name="Lee J.-S."/>
        </authorList>
    </citation>
    <scope>NUCLEOTIDE SEQUENCE</scope>
    <source>
        <strain evidence="2">LIP-5</strain>
    </source>
</reference>
<dbReference type="SMART" id="SM00422">
    <property type="entry name" value="HTH_MERR"/>
    <property type="match status" value="1"/>
</dbReference>
<dbReference type="InterPro" id="IPR009061">
    <property type="entry name" value="DNA-bd_dom_put_sf"/>
</dbReference>
<dbReference type="RefSeq" id="WP_263037063.1">
    <property type="nucleotide sequence ID" value="NZ_JAOTPL010000003.1"/>
</dbReference>
<dbReference type="GO" id="GO:0006355">
    <property type="term" value="P:regulation of DNA-templated transcription"/>
    <property type="evidence" value="ECO:0007669"/>
    <property type="project" value="InterPro"/>
</dbReference>
<gene>
    <name evidence="2" type="ORF">OD355_03490</name>
</gene>
<evidence type="ECO:0000259" key="1">
    <source>
        <dbReference type="SMART" id="SM00422"/>
    </source>
</evidence>
<keyword evidence="3" id="KW-1185">Reference proteome</keyword>
<dbReference type="GO" id="GO:0003677">
    <property type="term" value="F:DNA binding"/>
    <property type="evidence" value="ECO:0007669"/>
    <property type="project" value="InterPro"/>
</dbReference>
<dbReference type="Pfam" id="PF13411">
    <property type="entry name" value="MerR_1"/>
    <property type="match status" value="1"/>
</dbReference>
<comment type="caution">
    <text evidence="2">The sequence shown here is derived from an EMBL/GenBank/DDBJ whole genome shotgun (WGS) entry which is preliminary data.</text>
</comment>
<dbReference type="CDD" id="cd04765">
    <property type="entry name" value="HTH_MlrA-like_sg2"/>
    <property type="match status" value="1"/>
</dbReference>
<protein>
    <submittedName>
        <fullName evidence="2">MerR family transcriptional regulator</fullName>
    </submittedName>
</protein>
<dbReference type="Proteomes" id="UP001209317">
    <property type="component" value="Unassembled WGS sequence"/>
</dbReference>
<proteinExistence type="predicted"/>
<organism evidence="2 3">
    <name type="scientific">Haoranjiania flava</name>
    <dbReference type="NCBI Taxonomy" id="1856322"/>
    <lineage>
        <taxon>Bacteria</taxon>
        <taxon>Pseudomonadati</taxon>
        <taxon>Bacteroidota</taxon>
        <taxon>Chitinophagia</taxon>
        <taxon>Chitinophagales</taxon>
        <taxon>Chitinophagaceae</taxon>
        <taxon>Haoranjiania</taxon>
    </lineage>
</organism>
<accession>A0AAE3IM59</accession>
<feature type="domain" description="HTH merR-type" evidence="1">
    <location>
        <begin position="168"/>
        <end position="238"/>
    </location>
</feature>
<dbReference type="EMBL" id="JAOTPL010000003">
    <property type="protein sequence ID" value="MCU7693575.1"/>
    <property type="molecule type" value="Genomic_DNA"/>
</dbReference>
<dbReference type="Gene3D" id="1.10.1660.10">
    <property type="match status" value="1"/>
</dbReference>
<dbReference type="AlphaFoldDB" id="A0AAE3IM59"/>
<evidence type="ECO:0000313" key="3">
    <source>
        <dbReference type="Proteomes" id="UP001209317"/>
    </source>
</evidence>